<comment type="caution">
    <text evidence="1">The sequence shown here is derived from an EMBL/GenBank/DDBJ whole genome shotgun (WGS) entry which is preliminary data.</text>
</comment>
<evidence type="ECO:0000313" key="2">
    <source>
        <dbReference type="Proteomes" id="UP000821865"/>
    </source>
</evidence>
<evidence type="ECO:0000313" key="1">
    <source>
        <dbReference type="EMBL" id="KAH7953326.1"/>
    </source>
</evidence>
<organism evidence="1 2">
    <name type="scientific">Dermacentor silvarum</name>
    <name type="common">Tick</name>
    <dbReference type="NCBI Taxonomy" id="543639"/>
    <lineage>
        <taxon>Eukaryota</taxon>
        <taxon>Metazoa</taxon>
        <taxon>Ecdysozoa</taxon>
        <taxon>Arthropoda</taxon>
        <taxon>Chelicerata</taxon>
        <taxon>Arachnida</taxon>
        <taxon>Acari</taxon>
        <taxon>Parasitiformes</taxon>
        <taxon>Ixodida</taxon>
        <taxon>Ixodoidea</taxon>
        <taxon>Ixodidae</taxon>
        <taxon>Rhipicephalinae</taxon>
        <taxon>Dermacentor</taxon>
    </lineage>
</organism>
<reference evidence="1" key="1">
    <citation type="submission" date="2020-05" db="EMBL/GenBank/DDBJ databases">
        <title>Large-scale comparative analyses of tick genomes elucidate their genetic diversity and vector capacities.</title>
        <authorList>
            <person name="Jia N."/>
            <person name="Wang J."/>
            <person name="Shi W."/>
            <person name="Du L."/>
            <person name="Sun Y."/>
            <person name="Zhan W."/>
            <person name="Jiang J."/>
            <person name="Wang Q."/>
            <person name="Zhang B."/>
            <person name="Ji P."/>
            <person name="Sakyi L.B."/>
            <person name="Cui X."/>
            <person name="Yuan T."/>
            <person name="Jiang B."/>
            <person name="Yang W."/>
            <person name="Lam T.T.-Y."/>
            <person name="Chang Q."/>
            <person name="Ding S."/>
            <person name="Wang X."/>
            <person name="Zhu J."/>
            <person name="Ruan X."/>
            <person name="Zhao L."/>
            <person name="Wei J."/>
            <person name="Que T."/>
            <person name="Du C."/>
            <person name="Cheng J."/>
            <person name="Dai P."/>
            <person name="Han X."/>
            <person name="Huang E."/>
            <person name="Gao Y."/>
            <person name="Liu J."/>
            <person name="Shao H."/>
            <person name="Ye R."/>
            <person name="Li L."/>
            <person name="Wei W."/>
            <person name="Wang X."/>
            <person name="Wang C."/>
            <person name="Yang T."/>
            <person name="Huo Q."/>
            <person name="Li W."/>
            <person name="Guo W."/>
            <person name="Chen H."/>
            <person name="Zhou L."/>
            <person name="Ni X."/>
            <person name="Tian J."/>
            <person name="Zhou Y."/>
            <person name="Sheng Y."/>
            <person name="Liu T."/>
            <person name="Pan Y."/>
            <person name="Xia L."/>
            <person name="Li J."/>
            <person name="Zhao F."/>
            <person name="Cao W."/>
        </authorList>
    </citation>
    <scope>NUCLEOTIDE SEQUENCE</scope>
    <source>
        <strain evidence="1">Dsil-2018</strain>
    </source>
</reference>
<proteinExistence type="predicted"/>
<sequence>MEIARGYELDRVEDVVPGGTTLPEKPDEPAHHAMVFMIGGLNWRWKQVIAHHFTERGIDGLILKDYILNIVQLCADISLRICVVTSDMGSSNRAMWREFCFSSHRNSNTICSIPHPCLEDSSSQQMLRTYLRTSESNF</sequence>
<dbReference type="Proteomes" id="UP000821865">
    <property type="component" value="Chromosome 4"/>
</dbReference>
<protein>
    <submittedName>
        <fullName evidence="1">Uncharacterized protein</fullName>
    </submittedName>
</protein>
<gene>
    <name evidence="1" type="ORF">HPB49_007173</name>
</gene>
<accession>A0ACB8CW43</accession>
<dbReference type="EMBL" id="CM023473">
    <property type="protein sequence ID" value="KAH7953326.1"/>
    <property type="molecule type" value="Genomic_DNA"/>
</dbReference>
<name>A0ACB8CW43_DERSI</name>
<keyword evidence="2" id="KW-1185">Reference proteome</keyword>